<feature type="non-terminal residue" evidence="6">
    <location>
        <position position="1"/>
    </location>
</feature>
<dbReference type="Pfam" id="PF16041">
    <property type="entry name" value="APD1-4_M"/>
    <property type="match status" value="1"/>
</dbReference>
<reference evidence="6 7" key="1">
    <citation type="journal article" date="2021" name="Nat. Plants">
        <title>The Taxus genome provides insights into paclitaxel biosynthesis.</title>
        <authorList>
            <person name="Xiong X."/>
            <person name="Gou J."/>
            <person name="Liao Q."/>
            <person name="Li Y."/>
            <person name="Zhou Q."/>
            <person name="Bi G."/>
            <person name="Li C."/>
            <person name="Du R."/>
            <person name="Wang X."/>
            <person name="Sun T."/>
            <person name="Guo L."/>
            <person name="Liang H."/>
            <person name="Lu P."/>
            <person name="Wu Y."/>
            <person name="Zhang Z."/>
            <person name="Ro D.K."/>
            <person name="Shang Y."/>
            <person name="Huang S."/>
            <person name="Yan J."/>
        </authorList>
    </citation>
    <scope>NUCLEOTIDE SEQUENCE [LARGE SCALE GENOMIC DNA]</scope>
    <source>
        <strain evidence="6">Ta-2019</strain>
    </source>
</reference>
<dbReference type="GO" id="GO:0016567">
    <property type="term" value="P:protein ubiquitination"/>
    <property type="evidence" value="ECO:0007669"/>
    <property type="project" value="TreeGrafter"/>
</dbReference>
<dbReference type="PANTHER" id="PTHR46858:SF6">
    <property type="entry name" value="LIGASE, PUTATIVE-RELATED"/>
    <property type="match status" value="1"/>
</dbReference>
<keyword evidence="2" id="KW-0863">Zinc-finger</keyword>
<dbReference type="InterPro" id="IPR032010">
    <property type="entry name" value="APD1-4_M"/>
</dbReference>
<evidence type="ECO:0000313" key="6">
    <source>
        <dbReference type="EMBL" id="KAH9314689.1"/>
    </source>
</evidence>
<feature type="domain" description="E3 ubiquitin-protein ligase APD1-4 N-terminal" evidence="4">
    <location>
        <begin position="101"/>
        <end position="170"/>
    </location>
</feature>
<gene>
    <name evidence="6" type="ORF">KI387_023316</name>
</gene>
<feature type="domain" description="E3 ubiquitin-protein ligase APD1-4 middle" evidence="5">
    <location>
        <begin position="195"/>
        <end position="264"/>
    </location>
</feature>
<evidence type="ECO:0000256" key="2">
    <source>
        <dbReference type="ARBA" id="ARBA00022771"/>
    </source>
</evidence>
<dbReference type="AlphaFoldDB" id="A0AA38L7B9"/>
<dbReference type="InterPro" id="IPR032008">
    <property type="entry name" value="APD1-4_N"/>
</dbReference>
<evidence type="ECO:0000256" key="1">
    <source>
        <dbReference type="ARBA" id="ARBA00022723"/>
    </source>
</evidence>
<dbReference type="OMA" id="GWINVAM"/>
<keyword evidence="3" id="KW-0862">Zinc</keyword>
<evidence type="ECO:0000256" key="3">
    <source>
        <dbReference type="ARBA" id="ARBA00022833"/>
    </source>
</evidence>
<dbReference type="Proteomes" id="UP000824469">
    <property type="component" value="Unassembled WGS sequence"/>
</dbReference>
<dbReference type="GO" id="GO:0061630">
    <property type="term" value="F:ubiquitin protein ligase activity"/>
    <property type="evidence" value="ECO:0007669"/>
    <property type="project" value="TreeGrafter"/>
</dbReference>
<keyword evidence="7" id="KW-1185">Reference proteome</keyword>
<evidence type="ECO:0000313" key="7">
    <source>
        <dbReference type="Proteomes" id="UP000824469"/>
    </source>
</evidence>
<name>A0AA38L7B9_TAXCH</name>
<sequence>VLRCGFILWVLEASIMSRGAYGGLTRGYYYNYSFVQQESRQECWACMIIPITFWIFASLTLSLGVYGTSQLVVGPNYSRLLEASPIFVKEIQVKHDGQEGGSVLYGFSNKPKLDVVKNWSMEHTLHIHPEYHQEFAVWLNMGSRFWLSCEDKSLGFLDILLVVLKGEENLQEWTQNPSNPHIGLVRLNMNGHGEAEYVVKEDANYYFVVGNFNQQSAEVVVRLNFTSKMYDTQTADYKCSMEKGLCTVKLSIARDKYALLTTPAINITV</sequence>
<dbReference type="PANTHER" id="PTHR46858">
    <property type="entry name" value="OS05G0521000 PROTEIN"/>
    <property type="match status" value="1"/>
</dbReference>
<keyword evidence="1" id="KW-0479">Metal-binding</keyword>
<dbReference type="EMBL" id="JAHRHJ020000005">
    <property type="protein sequence ID" value="KAH9314689.1"/>
    <property type="molecule type" value="Genomic_DNA"/>
</dbReference>
<protein>
    <submittedName>
        <fullName evidence="6">Uncharacterized protein</fullName>
    </submittedName>
</protein>
<proteinExistence type="predicted"/>
<evidence type="ECO:0000259" key="4">
    <source>
        <dbReference type="Pfam" id="PF16040"/>
    </source>
</evidence>
<dbReference type="GO" id="GO:0008270">
    <property type="term" value="F:zinc ion binding"/>
    <property type="evidence" value="ECO:0007669"/>
    <property type="project" value="UniProtKB-KW"/>
</dbReference>
<organism evidence="6 7">
    <name type="scientific">Taxus chinensis</name>
    <name type="common">Chinese yew</name>
    <name type="synonym">Taxus wallichiana var. chinensis</name>
    <dbReference type="NCBI Taxonomy" id="29808"/>
    <lineage>
        <taxon>Eukaryota</taxon>
        <taxon>Viridiplantae</taxon>
        <taxon>Streptophyta</taxon>
        <taxon>Embryophyta</taxon>
        <taxon>Tracheophyta</taxon>
        <taxon>Spermatophyta</taxon>
        <taxon>Pinopsida</taxon>
        <taxon>Pinidae</taxon>
        <taxon>Conifers II</taxon>
        <taxon>Cupressales</taxon>
        <taxon>Taxaceae</taxon>
        <taxon>Taxus</taxon>
    </lineage>
</organism>
<comment type="caution">
    <text evidence="6">The sequence shown here is derived from an EMBL/GenBank/DDBJ whole genome shotgun (WGS) entry which is preliminary data.</text>
</comment>
<accession>A0AA38L7B9</accession>
<dbReference type="Pfam" id="PF16040">
    <property type="entry name" value="APD1-4_N"/>
    <property type="match status" value="1"/>
</dbReference>
<evidence type="ECO:0000259" key="5">
    <source>
        <dbReference type="Pfam" id="PF16041"/>
    </source>
</evidence>